<dbReference type="OrthoDB" id="6435738at2759"/>
<dbReference type="Proteomes" id="UP000887013">
    <property type="component" value="Unassembled WGS sequence"/>
</dbReference>
<accession>A0A8X6PV30</accession>
<gene>
    <name evidence="1" type="primary">AVEN_258911_1</name>
    <name evidence="1" type="ORF">NPIL_238231</name>
</gene>
<proteinExistence type="predicted"/>
<dbReference type="AlphaFoldDB" id="A0A8X6PV30"/>
<reference evidence="1" key="1">
    <citation type="submission" date="2020-08" db="EMBL/GenBank/DDBJ databases">
        <title>Multicomponent nature underlies the extraordinary mechanical properties of spider dragline silk.</title>
        <authorList>
            <person name="Kono N."/>
            <person name="Nakamura H."/>
            <person name="Mori M."/>
            <person name="Yoshida Y."/>
            <person name="Ohtoshi R."/>
            <person name="Malay A.D."/>
            <person name="Moran D.A.P."/>
            <person name="Tomita M."/>
            <person name="Numata K."/>
            <person name="Arakawa K."/>
        </authorList>
    </citation>
    <scope>NUCLEOTIDE SEQUENCE</scope>
</reference>
<protein>
    <submittedName>
        <fullName evidence="1">Uncharacterized protein</fullName>
    </submittedName>
</protein>
<organism evidence="1 2">
    <name type="scientific">Nephila pilipes</name>
    <name type="common">Giant wood spider</name>
    <name type="synonym">Nephila maculata</name>
    <dbReference type="NCBI Taxonomy" id="299642"/>
    <lineage>
        <taxon>Eukaryota</taxon>
        <taxon>Metazoa</taxon>
        <taxon>Ecdysozoa</taxon>
        <taxon>Arthropoda</taxon>
        <taxon>Chelicerata</taxon>
        <taxon>Arachnida</taxon>
        <taxon>Araneae</taxon>
        <taxon>Araneomorphae</taxon>
        <taxon>Entelegynae</taxon>
        <taxon>Araneoidea</taxon>
        <taxon>Nephilidae</taxon>
        <taxon>Nephila</taxon>
    </lineage>
</organism>
<name>A0A8X6PV30_NEPPI</name>
<evidence type="ECO:0000313" key="2">
    <source>
        <dbReference type="Proteomes" id="UP000887013"/>
    </source>
</evidence>
<comment type="caution">
    <text evidence="1">The sequence shown here is derived from an EMBL/GenBank/DDBJ whole genome shotgun (WGS) entry which is preliminary data.</text>
</comment>
<dbReference type="EMBL" id="BMAW01025201">
    <property type="protein sequence ID" value="GFT91376.1"/>
    <property type="molecule type" value="Genomic_DNA"/>
</dbReference>
<keyword evidence="2" id="KW-1185">Reference proteome</keyword>
<evidence type="ECO:0000313" key="1">
    <source>
        <dbReference type="EMBL" id="GFT91376.1"/>
    </source>
</evidence>
<sequence>MINRLGNGEFLSDYQKVFRERLYTIERVPGSELNTSCHYLSHRPVIKFESRTTKIRSVFGVSEKGSPSLNVCLCKGTNLIELIPDIIYRFRMYPIGLSADIEKAFLILSIAPKDRLSSIFLPL</sequence>